<gene>
    <name evidence="1" type="ORF">GCM10011387_27200</name>
</gene>
<comment type="caution">
    <text evidence="1">The sequence shown here is derived from an EMBL/GenBank/DDBJ whole genome shotgun (WGS) entry which is preliminary data.</text>
</comment>
<accession>A0A916UII2</accession>
<proteinExistence type="predicted"/>
<dbReference type="AlphaFoldDB" id="A0A916UII2"/>
<protein>
    <submittedName>
        <fullName evidence="1">Uncharacterized protein</fullName>
    </submittedName>
</protein>
<keyword evidence="2" id="KW-1185">Reference proteome</keyword>
<reference evidence="1" key="1">
    <citation type="journal article" date="2014" name="Int. J. Syst. Evol. Microbiol.">
        <title>Complete genome sequence of Corynebacterium casei LMG S-19264T (=DSM 44701T), isolated from a smear-ripened cheese.</title>
        <authorList>
            <consortium name="US DOE Joint Genome Institute (JGI-PGF)"/>
            <person name="Walter F."/>
            <person name="Albersmeier A."/>
            <person name="Kalinowski J."/>
            <person name="Ruckert C."/>
        </authorList>
    </citation>
    <scope>NUCLEOTIDE SEQUENCE</scope>
    <source>
        <strain evidence="1">CGMCC 1.15343</strain>
    </source>
</reference>
<sequence length="45" mass="5021">MIAEESVIVVSFPEPEPSELQAATDKEIAKAKKPNLNKFFISILF</sequence>
<dbReference type="Proteomes" id="UP000651668">
    <property type="component" value="Unassembled WGS sequence"/>
</dbReference>
<evidence type="ECO:0000313" key="2">
    <source>
        <dbReference type="Proteomes" id="UP000651668"/>
    </source>
</evidence>
<dbReference type="EMBL" id="BMIL01000009">
    <property type="protein sequence ID" value="GGC72213.1"/>
    <property type="molecule type" value="Genomic_DNA"/>
</dbReference>
<organism evidence="1 2">
    <name type="scientific">Pedobacter quisquiliarum</name>
    <dbReference type="NCBI Taxonomy" id="1834438"/>
    <lineage>
        <taxon>Bacteria</taxon>
        <taxon>Pseudomonadati</taxon>
        <taxon>Bacteroidota</taxon>
        <taxon>Sphingobacteriia</taxon>
        <taxon>Sphingobacteriales</taxon>
        <taxon>Sphingobacteriaceae</taxon>
        <taxon>Pedobacter</taxon>
    </lineage>
</organism>
<evidence type="ECO:0000313" key="1">
    <source>
        <dbReference type="EMBL" id="GGC72213.1"/>
    </source>
</evidence>
<reference evidence="1" key="2">
    <citation type="submission" date="2020-09" db="EMBL/GenBank/DDBJ databases">
        <authorList>
            <person name="Sun Q."/>
            <person name="Zhou Y."/>
        </authorList>
    </citation>
    <scope>NUCLEOTIDE SEQUENCE</scope>
    <source>
        <strain evidence="1">CGMCC 1.15343</strain>
    </source>
</reference>
<name>A0A916UII2_9SPHI</name>